<comment type="caution">
    <text evidence="2">The sequence shown here is derived from an EMBL/GenBank/DDBJ whole genome shotgun (WGS) entry which is preliminary data.</text>
</comment>
<evidence type="ECO:0000313" key="3">
    <source>
        <dbReference type="Proteomes" id="UP000292702"/>
    </source>
</evidence>
<keyword evidence="3" id="KW-1185">Reference proteome</keyword>
<evidence type="ECO:0000313" key="2">
    <source>
        <dbReference type="EMBL" id="TCD63078.1"/>
    </source>
</evidence>
<feature type="compositionally biased region" description="Basic and acidic residues" evidence="1">
    <location>
        <begin position="33"/>
        <end position="49"/>
    </location>
</feature>
<evidence type="ECO:0000256" key="1">
    <source>
        <dbReference type="SAM" id="MobiDB-lite"/>
    </source>
</evidence>
<dbReference type="EMBL" id="RWJN01000324">
    <property type="protein sequence ID" value="TCD63078.1"/>
    <property type="molecule type" value="Genomic_DNA"/>
</dbReference>
<accession>A0A4R0RH64</accession>
<gene>
    <name evidence="2" type="ORF">EIP91_006034</name>
</gene>
<proteinExistence type="predicted"/>
<sequence>MSTSLQDPTAQEITVMRCLDAESGNGDQAASENIREIDHRSSGDTEGNPHPRPIAQNYGGTLTCQTFSSCAEYRRPELPVEIWEKVIDMVRDGTSLFISHLGLLDLNDRALVGSTKRDLHSLSLVCRSWVDRSRFHLLEVITIRSGSELLALTRERGPLSSGARVKKLTIDVEGGRDQSWVTLIPSRLSPSVLGQIKVLSLKHVDLVKSHHRIVQSFSLFRPVPELILDHIRCRHFSQLLEFARALQTGIVNISFPHTQSLDAMHFSTRRFLLSRVGRLYVALPWTSVHHFVKLCIWPCFSMLGHVDIRLDAAYSVDSPHLQQSKGIWECLSTLYQGMCLHHPAPMNAMMMIRFTNLTVFMQQNGFNLFRDHRPSLILLFFYSNINAVPSVLQFLSRHNFQTVNVGIDGKVGDPDPMTSAIPKDWQAVDTVLCSSAFSALRKVGLDCTGRNERLPSGYSCVAELYPIILPKCTARGVAGPCAMSCPYHRASLGRPWSSPGYDFIRPVYA</sequence>
<protein>
    <submittedName>
        <fullName evidence="2">Uncharacterized protein</fullName>
    </submittedName>
</protein>
<dbReference type="Proteomes" id="UP000292702">
    <property type="component" value="Unassembled WGS sequence"/>
</dbReference>
<feature type="region of interest" description="Disordered" evidence="1">
    <location>
        <begin position="22"/>
        <end position="58"/>
    </location>
</feature>
<name>A0A4R0RH64_9APHY</name>
<dbReference type="AlphaFoldDB" id="A0A4R0RH64"/>
<reference evidence="2 3" key="1">
    <citation type="submission" date="2018-11" db="EMBL/GenBank/DDBJ databases">
        <title>Genome assembly of Steccherinum ochraceum LE-BIN_3174, the white-rot fungus of the Steccherinaceae family (The Residual Polyporoid clade, Polyporales, Basidiomycota).</title>
        <authorList>
            <person name="Fedorova T.V."/>
            <person name="Glazunova O.A."/>
            <person name="Landesman E.O."/>
            <person name="Moiseenko K.V."/>
            <person name="Psurtseva N.V."/>
            <person name="Savinova O.S."/>
            <person name="Shakhova N.V."/>
            <person name="Tyazhelova T.V."/>
            <person name="Vasina D.V."/>
        </authorList>
    </citation>
    <scope>NUCLEOTIDE SEQUENCE [LARGE SCALE GENOMIC DNA]</scope>
    <source>
        <strain evidence="2 3">LE-BIN_3174</strain>
    </source>
</reference>
<organism evidence="2 3">
    <name type="scientific">Steccherinum ochraceum</name>
    <dbReference type="NCBI Taxonomy" id="92696"/>
    <lineage>
        <taxon>Eukaryota</taxon>
        <taxon>Fungi</taxon>
        <taxon>Dikarya</taxon>
        <taxon>Basidiomycota</taxon>
        <taxon>Agaricomycotina</taxon>
        <taxon>Agaricomycetes</taxon>
        <taxon>Polyporales</taxon>
        <taxon>Steccherinaceae</taxon>
        <taxon>Steccherinum</taxon>
    </lineage>
</organism>